<evidence type="ECO:0000256" key="8">
    <source>
        <dbReference type="ARBA" id="ARBA00029545"/>
    </source>
</evidence>
<evidence type="ECO:0000256" key="7">
    <source>
        <dbReference type="ARBA" id="ARBA00029483"/>
    </source>
</evidence>
<accession>A0ABV5KIP4</accession>
<evidence type="ECO:0000256" key="2">
    <source>
        <dbReference type="ARBA" id="ARBA00022525"/>
    </source>
</evidence>
<keyword evidence="2" id="KW-0964">Secreted</keyword>
<dbReference type="EMBL" id="JBHMDO010000008">
    <property type="protein sequence ID" value="MFB9325024.1"/>
    <property type="molecule type" value="Genomic_DNA"/>
</dbReference>
<keyword evidence="3" id="KW-0588">Pheromone</keyword>
<proteinExistence type="predicted"/>
<reference evidence="10 11" key="1">
    <citation type="submission" date="2024-09" db="EMBL/GenBank/DDBJ databases">
        <authorList>
            <person name="Sun Q."/>
            <person name="Mori K."/>
        </authorList>
    </citation>
    <scope>NUCLEOTIDE SEQUENCE [LARGE SCALE GENOMIC DNA]</scope>
    <source>
        <strain evidence="10 11">TISTR 2452</strain>
    </source>
</reference>
<evidence type="ECO:0000256" key="1">
    <source>
        <dbReference type="ARBA" id="ARBA00004613"/>
    </source>
</evidence>
<evidence type="ECO:0000313" key="10">
    <source>
        <dbReference type="EMBL" id="MFB9325024.1"/>
    </source>
</evidence>
<evidence type="ECO:0000256" key="5">
    <source>
        <dbReference type="ARBA" id="ARBA00023288"/>
    </source>
</evidence>
<keyword evidence="5" id="KW-0449">Lipoprotein</keyword>
<dbReference type="RefSeq" id="WP_377490054.1">
    <property type="nucleotide sequence ID" value="NZ_JBHMDO010000008.1"/>
</dbReference>
<comment type="caution">
    <text evidence="10">The sequence shown here is derived from an EMBL/GenBank/DDBJ whole genome shotgun (WGS) entry which is preliminary data.</text>
</comment>
<organism evidence="10 11">
    <name type="scientific">Paenibacillus aurantiacus</name>
    <dbReference type="NCBI Taxonomy" id="1936118"/>
    <lineage>
        <taxon>Bacteria</taxon>
        <taxon>Bacillati</taxon>
        <taxon>Bacillota</taxon>
        <taxon>Bacilli</taxon>
        <taxon>Bacillales</taxon>
        <taxon>Paenibacillaceae</taxon>
        <taxon>Paenibacillus</taxon>
    </lineage>
</organism>
<keyword evidence="11" id="KW-1185">Reference proteome</keyword>
<dbReference type="Proteomes" id="UP001589747">
    <property type="component" value="Unassembled WGS sequence"/>
</dbReference>
<protein>
    <recommendedName>
        <fullName evidence="8">ComX pheromone</fullName>
    </recommendedName>
    <alternativeName>
        <fullName evidence="9">Competence pheromone</fullName>
    </alternativeName>
</protein>
<comment type="subunit">
    <text evidence="7">Interacts directly with the sensor histidine kinase ComP and stimulates its activity.</text>
</comment>
<evidence type="ECO:0000256" key="3">
    <source>
        <dbReference type="ARBA" id="ARBA00023044"/>
    </source>
</evidence>
<comment type="subcellular location">
    <subcellularLocation>
        <location evidence="1">Secreted</location>
    </subcellularLocation>
</comment>
<dbReference type="Pfam" id="PF05952">
    <property type="entry name" value="ComX"/>
    <property type="match status" value="1"/>
</dbReference>
<name>A0ABV5KIP4_9BACL</name>
<evidence type="ECO:0000256" key="6">
    <source>
        <dbReference type="ARBA" id="ARBA00023289"/>
    </source>
</evidence>
<evidence type="ECO:0000256" key="4">
    <source>
        <dbReference type="ARBA" id="ARBA00023287"/>
    </source>
</evidence>
<evidence type="ECO:0000313" key="11">
    <source>
        <dbReference type="Proteomes" id="UP001589747"/>
    </source>
</evidence>
<gene>
    <name evidence="10" type="primary">comX</name>
    <name evidence="10" type="ORF">ACFFSY_03695</name>
</gene>
<sequence length="56" mass="6117">MLKEMIQALVQDPGSLLRIQSGQLQLAGLSDTEHRALVDVLKGDGKEGLARLAMWD</sequence>
<evidence type="ECO:0000256" key="9">
    <source>
        <dbReference type="ARBA" id="ARBA00030321"/>
    </source>
</evidence>
<keyword evidence="6" id="KW-0636">Prenylation</keyword>
<dbReference type="InterPro" id="IPR009233">
    <property type="entry name" value="Competence_ComX_Bacillus"/>
</dbReference>
<keyword evidence="4" id="KW-0178">Competence</keyword>